<comment type="caution">
    <text evidence="2">The sequence shown here is derived from an EMBL/GenBank/DDBJ whole genome shotgun (WGS) entry which is preliminary data.</text>
</comment>
<reference evidence="2" key="1">
    <citation type="submission" date="2020-04" db="EMBL/GenBank/DDBJ databases">
        <authorList>
            <person name="Alioto T."/>
            <person name="Alioto T."/>
            <person name="Gomez Garrido J."/>
        </authorList>
    </citation>
    <scope>NUCLEOTIDE SEQUENCE</scope>
    <source>
        <strain evidence="2">A484AB</strain>
    </source>
</reference>
<feature type="compositionally biased region" description="Basic residues" evidence="1">
    <location>
        <begin position="107"/>
        <end position="116"/>
    </location>
</feature>
<proteinExistence type="predicted"/>
<dbReference type="SUPFAM" id="SSF52266">
    <property type="entry name" value="SGNH hydrolase"/>
    <property type="match status" value="1"/>
</dbReference>
<sequence length="287" mass="31760">MPGRNTVEKIAMQSTINLDETTLENDKDSMNQSFSEAETDNEMTQNPKDSTVQELNAELNELYQQSVFEAKISEFEDEVKIKLASLKTDFGLPPNSNPRNQTDKVKAKSKTGKKNGTKNSPKSINEQSSETEQRYSPPTNTASGKNSSNTIVLLGDSMVKNVQGWNVGKEVKQRFVVKSFSGAKVDDMYHYVKSTMQNAPAEIAIHCGTNYLRFKEPKAIAESLINLAKVVQTESTKASISELITRADADLNAKAKATNKAFMKLCHQHGYGYIAHSKVGVKELNRG</sequence>
<keyword evidence="3" id="KW-1185">Reference proteome</keyword>
<dbReference type="AlphaFoldDB" id="A0A7D9DQD6"/>
<organism evidence="2 3">
    <name type="scientific">Paramuricea clavata</name>
    <name type="common">Red gorgonian</name>
    <name type="synonym">Violescent sea-whip</name>
    <dbReference type="NCBI Taxonomy" id="317549"/>
    <lineage>
        <taxon>Eukaryota</taxon>
        <taxon>Metazoa</taxon>
        <taxon>Cnidaria</taxon>
        <taxon>Anthozoa</taxon>
        <taxon>Octocorallia</taxon>
        <taxon>Malacalcyonacea</taxon>
        <taxon>Plexauridae</taxon>
        <taxon>Paramuricea</taxon>
    </lineage>
</organism>
<dbReference type="OrthoDB" id="10072345at2759"/>
<dbReference type="Proteomes" id="UP001152795">
    <property type="component" value="Unassembled WGS sequence"/>
</dbReference>
<gene>
    <name evidence="2" type="ORF">PACLA_8A048747</name>
</gene>
<feature type="region of interest" description="Disordered" evidence="1">
    <location>
        <begin position="88"/>
        <end position="148"/>
    </location>
</feature>
<evidence type="ECO:0000313" key="3">
    <source>
        <dbReference type="Proteomes" id="UP001152795"/>
    </source>
</evidence>
<protein>
    <submittedName>
        <fullName evidence="2">Uncharacterized protein</fullName>
    </submittedName>
</protein>
<feature type="non-terminal residue" evidence="2">
    <location>
        <position position="1"/>
    </location>
</feature>
<dbReference type="EMBL" id="CACRXK020001804">
    <property type="protein sequence ID" value="CAB3991187.1"/>
    <property type="molecule type" value="Genomic_DNA"/>
</dbReference>
<accession>A0A7D9DQD6</accession>
<feature type="region of interest" description="Disordered" evidence="1">
    <location>
        <begin position="1"/>
        <end position="51"/>
    </location>
</feature>
<name>A0A7D9DQD6_PARCT</name>
<dbReference type="Gene3D" id="3.40.50.12690">
    <property type="match status" value="1"/>
</dbReference>
<evidence type="ECO:0000256" key="1">
    <source>
        <dbReference type="SAM" id="MobiDB-lite"/>
    </source>
</evidence>
<evidence type="ECO:0000313" key="2">
    <source>
        <dbReference type="EMBL" id="CAB3991187.1"/>
    </source>
</evidence>
<feature type="compositionally biased region" description="Polar residues" evidence="1">
    <location>
        <begin position="30"/>
        <end position="51"/>
    </location>
</feature>
<feature type="compositionally biased region" description="Polar residues" evidence="1">
    <location>
        <begin position="123"/>
        <end position="148"/>
    </location>
</feature>